<feature type="compositionally biased region" description="Polar residues" evidence="9">
    <location>
        <begin position="1997"/>
        <end position="2009"/>
    </location>
</feature>
<feature type="compositionally biased region" description="Polar residues" evidence="9">
    <location>
        <begin position="4242"/>
        <end position="4257"/>
    </location>
</feature>
<feature type="region of interest" description="Disordered" evidence="9">
    <location>
        <begin position="2018"/>
        <end position="2037"/>
    </location>
</feature>
<dbReference type="KEGG" id="dpl:KGM_210434"/>
<comment type="caution">
    <text evidence="12">The sequence shown here is derived from an EMBL/GenBank/DDBJ whole genome shotgun (WGS) entry which is preliminary data.</text>
</comment>
<dbReference type="InParanoid" id="A0A212ELG3"/>
<dbReference type="CDD" id="cd18793">
    <property type="entry name" value="SF2_C_SNF"/>
    <property type="match status" value="1"/>
</dbReference>
<feature type="region of interest" description="Disordered" evidence="9">
    <location>
        <begin position="261"/>
        <end position="286"/>
    </location>
</feature>
<feature type="compositionally biased region" description="Basic and acidic residues" evidence="9">
    <location>
        <begin position="1768"/>
        <end position="1789"/>
    </location>
</feature>
<feature type="region of interest" description="Disordered" evidence="9">
    <location>
        <begin position="3539"/>
        <end position="3567"/>
    </location>
</feature>
<dbReference type="InterPro" id="IPR049730">
    <property type="entry name" value="SNF2/RAD54-like_C"/>
</dbReference>
<evidence type="ECO:0000256" key="5">
    <source>
        <dbReference type="ARBA" id="ARBA00022806"/>
    </source>
</evidence>
<keyword evidence="5" id="KW-0347">Helicase</keyword>
<feature type="compositionally biased region" description="Polar residues" evidence="9">
    <location>
        <begin position="4059"/>
        <end position="4072"/>
    </location>
</feature>
<dbReference type="SMART" id="SM00490">
    <property type="entry name" value="HELICc"/>
    <property type="match status" value="1"/>
</dbReference>
<feature type="region of interest" description="Disordered" evidence="9">
    <location>
        <begin position="1988"/>
        <end position="2009"/>
    </location>
</feature>
<dbReference type="PANTHER" id="PTHR45797:SF3">
    <property type="entry name" value="TRANSCRIPTIONAL REGULATOR ATRX HOMOLOG"/>
    <property type="match status" value="1"/>
</dbReference>
<protein>
    <submittedName>
        <fullName evidence="12">Transcriptional regulator ATRX</fullName>
    </submittedName>
</protein>
<feature type="region of interest" description="Disordered" evidence="9">
    <location>
        <begin position="3275"/>
        <end position="3351"/>
    </location>
</feature>
<reference evidence="12 13" key="1">
    <citation type="journal article" date="2011" name="Cell">
        <title>The monarch butterfly genome yields insights into long-distance migration.</title>
        <authorList>
            <person name="Zhan S."/>
            <person name="Merlin C."/>
            <person name="Boore J.L."/>
            <person name="Reppert S.M."/>
        </authorList>
    </citation>
    <scope>NUCLEOTIDE SEQUENCE [LARGE SCALE GENOMIC DNA]</scope>
    <source>
        <strain evidence="12">F-2</strain>
    </source>
</reference>
<dbReference type="Pfam" id="PF00271">
    <property type="entry name" value="Helicase_C"/>
    <property type="match status" value="1"/>
</dbReference>
<keyword evidence="8" id="KW-0539">Nucleus</keyword>
<accession>A0A212ELG3</accession>
<feature type="region of interest" description="Disordered" evidence="9">
    <location>
        <begin position="1699"/>
        <end position="1720"/>
    </location>
</feature>
<feature type="compositionally biased region" description="Polar residues" evidence="9">
    <location>
        <begin position="3929"/>
        <end position="3943"/>
    </location>
</feature>
<gene>
    <name evidence="12" type="ORF">KGM_210434</name>
</gene>
<dbReference type="STRING" id="278856.A0A212ELG3"/>
<keyword evidence="13" id="KW-1185">Reference proteome</keyword>
<feature type="compositionally biased region" description="Basic and acidic residues" evidence="9">
    <location>
        <begin position="1699"/>
        <end position="1708"/>
    </location>
</feature>
<evidence type="ECO:0000313" key="12">
    <source>
        <dbReference type="EMBL" id="OWR42309.1"/>
    </source>
</evidence>
<feature type="compositionally biased region" description="Basic and acidic residues" evidence="9">
    <location>
        <begin position="214"/>
        <end position="226"/>
    </location>
</feature>
<dbReference type="SMART" id="SM00487">
    <property type="entry name" value="DEXDc"/>
    <property type="match status" value="1"/>
</dbReference>
<feature type="region of interest" description="Disordered" evidence="9">
    <location>
        <begin position="4238"/>
        <end position="4279"/>
    </location>
</feature>
<feature type="compositionally biased region" description="Polar residues" evidence="9">
    <location>
        <begin position="3452"/>
        <end position="3472"/>
    </location>
</feature>
<feature type="domain" description="Helicase C-terminal" evidence="11">
    <location>
        <begin position="2890"/>
        <end position="3058"/>
    </location>
</feature>
<feature type="compositionally biased region" description="Polar residues" evidence="9">
    <location>
        <begin position="261"/>
        <end position="273"/>
    </location>
</feature>
<feature type="compositionally biased region" description="Polar residues" evidence="9">
    <location>
        <begin position="3539"/>
        <end position="3552"/>
    </location>
</feature>
<evidence type="ECO:0000256" key="3">
    <source>
        <dbReference type="ARBA" id="ARBA00022741"/>
    </source>
</evidence>
<feature type="region of interest" description="Disordered" evidence="9">
    <location>
        <begin position="4042"/>
        <end position="4072"/>
    </location>
</feature>
<evidence type="ECO:0000256" key="2">
    <source>
        <dbReference type="ARBA" id="ARBA00007025"/>
    </source>
</evidence>
<feature type="compositionally biased region" description="Low complexity" evidence="9">
    <location>
        <begin position="1413"/>
        <end position="1423"/>
    </location>
</feature>
<feature type="region of interest" description="Disordered" evidence="9">
    <location>
        <begin position="1751"/>
        <end position="1789"/>
    </location>
</feature>
<feature type="compositionally biased region" description="Basic and acidic residues" evidence="9">
    <location>
        <begin position="3338"/>
        <end position="3348"/>
    </location>
</feature>
<dbReference type="GO" id="GO:0005634">
    <property type="term" value="C:nucleus"/>
    <property type="evidence" value="ECO:0007669"/>
    <property type="project" value="UniProtKB-SubCell"/>
</dbReference>
<feature type="domain" description="Helicase ATP-binding" evidence="10">
    <location>
        <begin position="2223"/>
        <end position="2411"/>
    </location>
</feature>
<dbReference type="Gene3D" id="3.40.50.300">
    <property type="entry name" value="P-loop containing nucleotide triphosphate hydrolases"/>
    <property type="match status" value="1"/>
</dbReference>
<evidence type="ECO:0000256" key="4">
    <source>
        <dbReference type="ARBA" id="ARBA00022801"/>
    </source>
</evidence>
<evidence type="ECO:0000259" key="10">
    <source>
        <dbReference type="PROSITE" id="PS51192"/>
    </source>
</evidence>
<dbReference type="InterPro" id="IPR014001">
    <property type="entry name" value="Helicase_ATP-bd"/>
</dbReference>
<feature type="compositionally biased region" description="Basic and acidic residues" evidence="9">
    <location>
        <begin position="188"/>
        <end position="197"/>
    </location>
</feature>
<evidence type="ECO:0000256" key="9">
    <source>
        <dbReference type="SAM" id="MobiDB-lite"/>
    </source>
</evidence>
<proteinExistence type="inferred from homology"/>
<feature type="compositionally biased region" description="Polar residues" evidence="9">
    <location>
        <begin position="3908"/>
        <end position="3917"/>
    </location>
</feature>
<feature type="compositionally biased region" description="Acidic residues" evidence="9">
    <location>
        <begin position="3439"/>
        <end position="3451"/>
    </location>
</feature>
<name>A0A212ELG3_DANPL</name>
<comment type="subcellular location">
    <subcellularLocation>
        <location evidence="1">Nucleus</location>
    </subcellularLocation>
</comment>
<dbReference type="Proteomes" id="UP000007151">
    <property type="component" value="Unassembled WGS sequence"/>
</dbReference>
<feature type="compositionally biased region" description="Basic and acidic residues" evidence="9">
    <location>
        <begin position="3275"/>
        <end position="3300"/>
    </location>
</feature>
<evidence type="ECO:0000313" key="13">
    <source>
        <dbReference type="Proteomes" id="UP000007151"/>
    </source>
</evidence>
<feature type="compositionally biased region" description="Basic residues" evidence="9">
    <location>
        <begin position="1709"/>
        <end position="1720"/>
    </location>
</feature>
<feature type="compositionally biased region" description="Basic residues" evidence="9">
    <location>
        <begin position="198"/>
        <end position="213"/>
    </location>
</feature>
<evidence type="ECO:0000256" key="1">
    <source>
        <dbReference type="ARBA" id="ARBA00004123"/>
    </source>
</evidence>
<feature type="compositionally biased region" description="Polar residues" evidence="9">
    <location>
        <begin position="3954"/>
        <end position="3978"/>
    </location>
</feature>
<dbReference type="InterPro" id="IPR000330">
    <property type="entry name" value="SNF2_N"/>
</dbReference>
<feature type="compositionally biased region" description="Polar residues" evidence="9">
    <location>
        <begin position="1826"/>
        <end position="1836"/>
    </location>
</feature>
<comment type="similarity">
    <text evidence="2">Belongs to the SNF2/RAD54 helicase family.</text>
</comment>
<feature type="domain" description="Helicase ATP-binding" evidence="10">
    <location>
        <begin position="2581"/>
        <end position="2717"/>
    </location>
</feature>
<feature type="compositionally biased region" description="Basic and acidic residues" evidence="9">
    <location>
        <begin position="345"/>
        <end position="357"/>
    </location>
</feature>
<feature type="compositionally biased region" description="Polar residues" evidence="9">
    <location>
        <begin position="3845"/>
        <end position="3873"/>
    </location>
</feature>
<dbReference type="GO" id="GO:0004386">
    <property type="term" value="F:helicase activity"/>
    <property type="evidence" value="ECO:0007669"/>
    <property type="project" value="UniProtKB-KW"/>
</dbReference>
<feature type="compositionally biased region" description="Basic and acidic residues" evidence="9">
    <location>
        <begin position="3168"/>
        <end position="3182"/>
    </location>
</feature>
<feature type="region of interest" description="Disordered" evidence="9">
    <location>
        <begin position="3164"/>
        <end position="3207"/>
    </location>
</feature>
<dbReference type="eggNOG" id="KOG1015">
    <property type="taxonomic scope" value="Eukaryota"/>
</dbReference>
<keyword evidence="3" id="KW-0547">Nucleotide-binding</keyword>
<feature type="compositionally biased region" description="Acidic residues" evidence="9">
    <location>
        <begin position="559"/>
        <end position="572"/>
    </location>
</feature>
<keyword evidence="7" id="KW-0238">DNA-binding</keyword>
<feature type="compositionally biased region" description="Polar residues" evidence="9">
    <location>
        <begin position="604"/>
        <end position="616"/>
    </location>
</feature>
<evidence type="ECO:0000256" key="6">
    <source>
        <dbReference type="ARBA" id="ARBA00022840"/>
    </source>
</evidence>
<dbReference type="PANTHER" id="PTHR45797">
    <property type="entry name" value="RAD54-LIKE"/>
    <property type="match status" value="1"/>
</dbReference>
<dbReference type="Gene3D" id="3.40.50.10810">
    <property type="entry name" value="Tandem AAA-ATPase domain"/>
    <property type="match status" value="2"/>
</dbReference>
<keyword evidence="4" id="KW-0378">Hydrolase</keyword>
<dbReference type="SUPFAM" id="SSF52540">
    <property type="entry name" value="P-loop containing nucleoside triphosphate hydrolases"/>
    <property type="match status" value="3"/>
</dbReference>
<evidence type="ECO:0000256" key="7">
    <source>
        <dbReference type="ARBA" id="ARBA00023125"/>
    </source>
</evidence>
<dbReference type="GO" id="GO:0016887">
    <property type="term" value="F:ATP hydrolysis activity"/>
    <property type="evidence" value="ECO:0007669"/>
    <property type="project" value="InterPro"/>
</dbReference>
<dbReference type="InterPro" id="IPR038718">
    <property type="entry name" value="SNF2-like_sf"/>
</dbReference>
<feature type="compositionally biased region" description="Polar residues" evidence="9">
    <location>
        <begin position="4042"/>
        <end position="4052"/>
    </location>
</feature>
<dbReference type="GO" id="GO:0005524">
    <property type="term" value="F:ATP binding"/>
    <property type="evidence" value="ECO:0007669"/>
    <property type="project" value="UniProtKB-KW"/>
</dbReference>
<feature type="compositionally biased region" description="Basic residues" evidence="9">
    <location>
        <begin position="3319"/>
        <end position="3329"/>
    </location>
</feature>
<feature type="region of interest" description="Disordered" evidence="9">
    <location>
        <begin position="340"/>
        <end position="376"/>
    </location>
</feature>
<evidence type="ECO:0000259" key="11">
    <source>
        <dbReference type="PROSITE" id="PS51194"/>
    </source>
</evidence>
<feature type="compositionally biased region" description="Basic and acidic residues" evidence="9">
    <location>
        <begin position="275"/>
        <end position="285"/>
    </location>
</feature>
<feature type="region of interest" description="Disordered" evidence="9">
    <location>
        <begin position="126"/>
        <end position="147"/>
    </location>
</feature>
<feature type="region of interest" description="Disordered" evidence="9">
    <location>
        <begin position="4116"/>
        <end position="4136"/>
    </location>
</feature>
<feature type="region of interest" description="Disordered" evidence="9">
    <location>
        <begin position="459"/>
        <end position="654"/>
    </location>
</feature>
<dbReference type="InterPro" id="IPR044574">
    <property type="entry name" value="ARIP4-like"/>
</dbReference>
<feature type="region of interest" description="Disordered" evidence="9">
    <location>
        <begin position="3845"/>
        <end position="3978"/>
    </location>
</feature>
<feature type="region of interest" description="Disordered" evidence="9">
    <location>
        <begin position="168"/>
        <end position="235"/>
    </location>
</feature>
<dbReference type="InterPro" id="IPR001650">
    <property type="entry name" value="Helicase_C-like"/>
</dbReference>
<sequence length="4293" mass="487835">MEVPDLQSRNLCTTEDAFEKFQAVTMYEEDEFITLSDIISPPHANPDHDVSEILNGVQIDEVPMSIQDDKTENNSKIPLASNQATDVAFETNNQQDTIKISVPKTRGRKKKVPVENSNIQPILSPTEFNKTKTKRISRKQQSEKESTLTEDIISDKLYIEHNSDKIKETKHISEKVPGNSAKRKSHHSLAEKEETKPYKKMYKKGKRGRKPKHNKQEETLNEEKNNPESNITTESKNIGTKISLIAMKNKQKNGRKQYRLNNQNLVTQDTNPPQCEDKLSKKESDLSDSVTSNIALECGITKNSVDTGNSTGDTIIDMQNERTDKNDITEEDMEEIPLSNLSRNSENDSNKNVHEKTMPQPKNSIPDTVTPVKKRGRPRKILNRSPTKMLLEETKITDDENTKCNKKNVSLQQKQNSYGSSKVNCEIENNLPPNSDFDITEMYNGDIVNIVTELSGPKLSSMKQHLSDPLDKDIRKDTPEESSIGEPNETNEKVPEDSSRRPVRRRVLKTWNYDEGSDEDPYANMESSDDEPRGRRKKGGRYNSDDEYFPGDKRQLTETESDNAMDEDELDLGESRKQKKKKNKKLDTVSNKSPRKRGRKSDAESTCPTERTNTNTDSRDIDFENCSDGLIVQGNGDLSATTKPRRKNKSQGETSEFENFIAKIVQGTDIKISKKSIDDVKTPLQIPILDANDVHKSVNKCSQTKIVKTKSESAQTDTLYEIPMKEQAPLTAEQSEKACEFLSSIVQTTAELGQLMTQKSNDFINKKINTRHVTDTFKMDYCVKKSFLLFKLAKHNLVQMEEDLSKQYEEFLKENNLIQHREKPKIITSTSKASDSDCEIVEEPIATKAPVKAVFNPKTVFLNKELSIKIAKKPCEEPQPKKKLNIKGRNSVWINDSVVVKKIKTSQSFLAQDSRNKKPPDCKITLEMVNNFFKNYERQKALLLCAPYVRTEWFGREKKYICNYFVDSTVDFPEKAVIIQNENIPSEIGLMEANESNHLTANSKYLAKHTYFCPETLTSLCTKVLQNCLHSKRIYYCKSIDCRQKDHNRQENARGNAKNLNFHNFEGIVIVNDINRNILYLKNSCFESAFVQPLKTLCFKRVVKLMSKDNWNGDQSKQSLAACESEKPFHILKKPQIEEQLKPLPPLCFKKVEEMQKSCISRNNNYKPESLKAITLSAVQGLLNKNSKTIDQHLVKSLCHKSEYLVLERNCYKVKTLIQMCEEMLDGNMRYSGYNIKPVNESSKLIIDINIKETKHQVKSLFQLCKEKLNIVLDKSTHKAKSALTSEECENLKLKKNSSEVKTLSQLSIQSLNCLLNKHFEVKTCLKLCQEKKYCDMTKTMNNSRRQNKKMTLENNCCELKKIAVKTSFESFKESLDIHTEEKNYVSKRQFSTSKKNVDDELETRCNLKKSSPSFFNQSSNNSLKKDDETENDEGTRINIVKSLKSLCNDKILGFSAEWLEDNSKQCETNLNITINNVNTVSEDVFSMAPYEGESGDDICDDNYPVEGGHCPGVGGEVNYEDIEDLNNWESQVKMELRSCLDSTSYNEREDQDQNLLSVRIKVEPSDDVSENIADSTNIKTEPTCDPECIDGSDNFSNSNITPKLESLVITEVTNEPTYHNSISYDENVFETFVSSNKMMVSLNRYGSTSSEIFSQSSQRIRRQHEPDSDGGIDALTDSLNLLVPQNIDKSKVRLLESGTEEKEEYKKHDRKKHEKRKCKLKKSSKDLQCKTKTPFKVDVAVMTKQLRYKIRQGQNRNESSDSESVDFDFKTDKEESKENKRREEKEIQCNDVDSTEFINEKKCSETQYEDPYEENGQDFIDTRSLSTLSDSNQPSKILEDESFGSPSPESVTKNIIQKDTTSSSEISYMERHGWKCYSINSRDEKIYEQTYVVLDKLPESFVKTYFQYQHLTDQDGRAEDLDSDRLNNLKTLQRARNIGNNENVDCPPTTDVTRTKVNSKLMEVSNVSRDIEPIESTMKHGTCNELVPSEEESGTLREQSLSVPTQSSENYFAKNVLMDDGSDSDSEKPREAKDIKEKLKREEQTYKTRSGRIIKCKIDTDESWKTDALMLTADKVMNRELALLHAPVTLKDEDAEEDSKDFKYKSSYKSQKTTSKGQLNRRRIESDDDSSSEEQKQWFTTKEKLLKRLSKKNDGTELREVLGCEEDVRVVVINDELCLEYDFQEKRPAVSVHPFFTKVMKAHQYEGVKLMWDACFETVAMTSAGGEGGGCILAHCMGLGKTLQVLALLHTVLTHPQLGMRRVLVCCPLSTVLNWVDEIHKWIGPVTNEIKVFELSKLKKTYERAYQLEDWYNGGGIFIIGYELFRSLSTLDPVLDGVRPKVLNKIRTALLDPGPDIIVCDEGHLLKNDCSILAVAMSRVVTKRRIVLTGTPMQNNLREYYCMVNFVKPNLLGSYSEYSNRFENPIMNGQHRDSREEDIKLMKARTHILHKVLEGCLQRQEASVLYPYLPKKYEYTVFISLTKCQWELYKHYLTHYAKDTKQSVLRDFHVLQKVWTHPQVLHNFLTKTRADEKEPKVKVEKIEKLDDDLEESPEHVAAAAEWWASTQHRHELNELDSSNKFLVVFRLLHECVQLGDKVFELSKLKKTYERAYQLEDWYNGGGIFIIGYELFRSLSTLDPVLDGVRPKVLNKIRTALLDPGPDIIVCDEGHLLKNDCSILAVAMSRVVTKRRIVLTGTPMQNNLREYYCMVNFVKPNLLGSYSEYSNRFENPIMNGQHRDSREEDIKLMKARTHILHKVLEGCLQRQEASVLYPYLPKKYEYTVFISLTKCQWELYKHYLTHYAKDTKQSVLRDFHVLQKVWTHPQVLHNFLTKTRADEKEPKVKVEKIEKLDDDLEESPEHVAAAAEWWASTQHRHELNELDSSNKFLVVFRLLHECVQLGDKVLIFSTSLYTMDALEFFLRRDNKWALGRDYYRLDGSVPPEVRQKWCREFNAPHNTHTKRVSQIIYNYTQLFLISTRAGSLGLNMTAANRVIIMDTSWNPAHDIQSIFRVYRFGQKKDCYIYRLVAMGTMEQKIYERSVTKQAVACRVVDEQQIERHYNMAELSELYRLDEDGSGVCAGLAAGVRDPALLRVAALGGESLHAVHEHDSLLRGSSESVLPEHERNAAWMQFQQEHGTTHIQNVEINLPKKNNEDLANQSIEEEANDKDGESKPAHSDSNKKTRNKKTRCTKQEPRPSTSQQDLDPELEEAMIKKIMNILIQHDFHTMKTLREISELVKNVRDVVANVPKDGLQNVDPLIASIARVLMEADNRSLQDNERNDHTDDTGDKSSDDMTLIERKRRKKRRDSDEEYMPDTRRRRTYTRIRKHNDPYTAKTTDDSIGHEATDTTSNTDQDIALLDSYINDNSKETDISHKLSESFTEETNEDKDFIQVDDNEEISERSEINTRVVEENEIRDEVNEIDDSDSSDECIEVIDDCDNSDGGIEDPSEATTENKPVASEESTIKNPLKSQERNTSKVSMAKEKARANQEIIISSEKEIIMELGLKKINTERLINNQTKDKNLLEKLLKNKDTIKKPTSNKESLTSVELRTSEEQKKTTTTSKQLIKLDRDNGIANRGAIPSESIVLSDDDEPVIIGPGPQKQPRGDPHVTRSSERKAAQDDGQPIPLHESVLTNKNFIKLVARTYLTGNPMLDEDAATLAAQYSSLKALKEVQASGNGLTSGPIYDIALQVLGKNLIKRLYNANPKINSADKILLNTAQLQDNLKCKDDKGQKTNLDENKALSKRQTVERTNASESIGVVEKAASTKQLETCANVVPVGIFKGPAAVTNQIQSVEECILPDEDEVILSSSPISSPKRFDRRNYKQLIVTAVSSEVTRVQEMTSTSSVDSRTYQAQSHKVRTTVPSTNSIIEADQSRNDSRAKKNAAKARTKTGAEQNNKKVAPSQVSSETISLDSDEDDLDKTQENMLSTCSDPRTSIISPADKKRASRESNSNNILLLPISSNKTPSPSTATASICSENTVKASSQSKVDNNAPPVVKTTKCQPGDIIRINESGKVEILKRIQQVVLPSSVKNKILTSNSAGNNDNGTKAPLISTPSSIKPQTSVDPKQSVFKEAIWKIKPSGGRRDESDPLSVIRNAVFIPAVNNEKNIEPSEKISRHTTSSAPREATANQTKIPLKTKCKDNQTASKKPLAAGIELTNKSKTSSELKYTQASKVTGMDANKDVIDLTDANGHRDENIQTNTKINEVEVAGPSRDTVSNKIATIKKLNKAPPKLATVTSKPIQSPSGSKRSSAWAEGASKKLKSGGGKQMTLSDFNLDDLDDIIELE</sequence>
<organism evidence="12 13">
    <name type="scientific">Danaus plexippus plexippus</name>
    <dbReference type="NCBI Taxonomy" id="278856"/>
    <lineage>
        <taxon>Eukaryota</taxon>
        <taxon>Metazoa</taxon>
        <taxon>Ecdysozoa</taxon>
        <taxon>Arthropoda</taxon>
        <taxon>Hexapoda</taxon>
        <taxon>Insecta</taxon>
        <taxon>Pterygota</taxon>
        <taxon>Neoptera</taxon>
        <taxon>Endopterygota</taxon>
        <taxon>Lepidoptera</taxon>
        <taxon>Glossata</taxon>
        <taxon>Ditrysia</taxon>
        <taxon>Papilionoidea</taxon>
        <taxon>Nymphalidae</taxon>
        <taxon>Danainae</taxon>
        <taxon>Danaini</taxon>
        <taxon>Danaina</taxon>
        <taxon>Danaus</taxon>
        <taxon>Danaus</taxon>
    </lineage>
</organism>
<feature type="region of interest" description="Disordered" evidence="9">
    <location>
        <begin position="3582"/>
        <end position="3631"/>
    </location>
</feature>
<feature type="compositionally biased region" description="Basic and acidic residues" evidence="9">
    <location>
        <begin position="490"/>
        <end position="500"/>
    </location>
</feature>
<dbReference type="Pfam" id="PF00176">
    <property type="entry name" value="SNF2-rel_dom"/>
    <property type="match status" value="2"/>
</dbReference>
<feature type="compositionally biased region" description="Basic and acidic residues" evidence="9">
    <location>
        <begin position="3607"/>
        <end position="3623"/>
    </location>
</feature>
<dbReference type="InterPro" id="IPR027417">
    <property type="entry name" value="P-loop_NTPase"/>
</dbReference>
<feature type="compositionally biased region" description="Polar residues" evidence="9">
    <location>
        <begin position="4124"/>
        <end position="4136"/>
    </location>
</feature>
<feature type="compositionally biased region" description="Basic and acidic residues" evidence="9">
    <location>
        <begin position="2026"/>
        <end position="2037"/>
    </location>
</feature>
<evidence type="ECO:0000256" key="8">
    <source>
        <dbReference type="ARBA" id="ARBA00023242"/>
    </source>
</evidence>
<feature type="region of interest" description="Disordered" evidence="9">
    <location>
        <begin position="2102"/>
        <end position="2136"/>
    </location>
</feature>
<keyword evidence="6" id="KW-0067">ATP-binding</keyword>
<feature type="region of interest" description="Disordered" evidence="9">
    <location>
        <begin position="1413"/>
        <end position="1433"/>
    </location>
</feature>
<dbReference type="EMBL" id="AGBW02014073">
    <property type="protein sequence ID" value="OWR42309.1"/>
    <property type="molecule type" value="Genomic_DNA"/>
</dbReference>
<feature type="compositionally biased region" description="Basic and acidic residues" evidence="9">
    <location>
        <begin position="465"/>
        <end position="479"/>
    </location>
</feature>
<feature type="region of interest" description="Disordered" evidence="9">
    <location>
        <begin position="3439"/>
        <end position="3487"/>
    </location>
</feature>
<dbReference type="GO" id="GO:0003677">
    <property type="term" value="F:DNA binding"/>
    <property type="evidence" value="ECO:0007669"/>
    <property type="project" value="UniProtKB-KW"/>
</dbReference>
<feature type="compositionally biased region" description="Low complexity" evidence="9">
    <location>
        <begin position="2106"/>
        <end position="2117"/>
    </location>
</feature>
<dbReference type="PROSITE" id="PS51194">
    <property type="entry name" value="HELICASE_CTER"/>
    <property type="match status" value="1"/>
</dbReference>
<feature type="region of interest" description="Disordered" evidence="9">
    <location>
        <begin position="1826"/>
        <end position="1852"/>
    </location>
</feature>
<feature type="compositionally biased region" description="Basic and acidic residues" evidence="9">
    <location>
        <begin position="3473"/>
        <end position="3487"/>
    </location>
</feature>
<dbReference type="PROSITE" id="PS51192">
    <property type="entry name" value="HELICASE_ATP_BIND_1"/>
    <property type="match status" value="2"/>
</dbReference>